<dbReference type="PANTHER" id="PTHR43304:SF1">
    <property type="entry name" value="PAC DOMAIN-CONTAINING PROTEIN"/>
    <property type="match status" value="1"/>
</dbReference>
<dbReference type="CDD" id="cd00082">
    <property type="entry name" value="HisKA"/>
    <property type="match status" value="1"/>
</dbReference>
<dbReference type="Pfam" id="PF08447">
    <property type="entry name" value="PAS_3"/>
    <property type="match status" value="5"/>
</dbReference>
<evidence type="ECO:0000256" key="2">
    <source>
        <dbReference type="ARBA" id="ARBA00012438"/>
    </source>
</evidence>
<feature type="domain" description="PAS" evidence="7">
    <location>
        <begin position="544"/>
        <end position="614"/>
    </location>
</feature>
<organism evidence="9 10">
    <name type="scientific">Paraburkholderia kirstenboschensis</name>
    <dbReference type="NCBI Taxonomy" id="1245436"/>
    <lineage>
        <taxon>Bacteria</taxon>
        <taxon>Pseudomonadati</taxon>
        <taxon>Pseudomonadota</taxon>
        <taxon>Betaproteobacteria</taxon>
        <taxon>Burkholderiales</taxon>
        <taxon>Burkholderiaceae</taxon>
        <taxon>Paraburkholderia</taxon>
    </lineage>
</organism>
<dbReference type="Gene3D" id="3.30.450.20">
    <property type="entry name" value="PAS domain"/>
    <property type="match status" value="5"/>
</dbReference>
<evidence type="ECO:0000259" key="7">
    <source>
        <dbReference type="PROSITE" id="PS50112"/>
    </source>
</evidence>
<dbReference type="Gene3D" id="3.30.565.10">
    <property type="entry name" value="Histidine kinase-like ATPase, C-terminal domain"/>
    <property type="match status" value="1"/>
</dbReference>
<dbReference type="PROSITE" id="PS50112">
    <property type="entry name" value="PAS"/>
    <property type="match status" value="5"/>
</dbReference>
<dbReference type="SUPFAM" id="SSF47384">
    <property type="entry name" value="Homodimeric domain of signal transducing histidine kinase"/>
    <property type="match status" value="1"/>
</dbReference>
<dbReference type="InterPro" id="IPR036097">
    <property type="entry name" value="HisK_dim/P_sf"/>
</dbReference>
<dbReference type="Pfam" id="PF00512">
    <property type="entry name" value="HisKA"/>
    <property type="match status" value="1"/>
</dbReference>
<evidence type="ECO:0000256" key="3">
    <source>
        <dbReference type="ARBA" id="ARBA00022553"/>
    </source>
</evidence>
<dbReference type="InterPro" id="IPR036890">
    <property type="entry name" value="HATPase_C_sf"/>
</dbReference>
<dbReference type="InterPro" id="IPR000700">
    <property type="entry name" value="PAS-assoc_C"/>
</dbReference>
<evidence type="ECO:0000256" key="5">
    <source>
        <dbReference type="ARBA" id="ARBA00022777"/>
    </source>
</evidence>
<dbReference type="InterPro" id="IPR003594">
    <property type="entry name" value="HATPase_dom"/>
</dbReference>
<dbReference type="InterPro" id="IPR005467">
    <property type="entry name" value="His_kinase_dom"/>
</dbReference>
<dbReference type="InterPro" id="IPR001610">
    <property type="entry name" value="PAC"/>
</dbReference>
<dbReference type="InterPro" id="IPR004358">
    <property type="entry name" value="Sig_transdc_His_kin-like_C"/>
</dbReference>
<dbReference type="SMART" id="SM00387">
    <property type="entry name" value="HATPase_c"/>
    <property type="match status" value="1"/>
</dbReference>
<accession>A0ABZ0EBH2</accession>
<dbReference type="Pfam" id="PF02518">
    <property type="entry name" value="HATPase_c"/>
    <property type="match status" value="1"/>
</dbReference>
<dbReference type="SUPFAM" id="SSF55785">
    <property type="entry name" value="PYP-like sensor domain (PAS domain)"/>
    <property type="match status" value="5"/>
</dbReference>
<evidence type="ECO:0000313" key="9">
    <source>
        <dbReference type="EMBL" id="WOD13592.1"/>
    </source>
</evidence>
<dbReference type="PROSITE" id="PS50113">
    <property type="entry name" value="PAC"/>
    <property type="match status" value="4"/>
</dbReference>
<keyword evidence="4" id="KW-0808">Transferase</keyword>
<feature type="domain" description="PAC" evidence="8">
    <location>
        <begin position="239"/>
        <end position="291"/>
    </location>
</feature>
<dbReference type="Proteomes" id="UP001302652">
    <property type="component" value="Chromosome 3"/>
</dbReference>
<name>A0ABZ0EBH2_9BURK</name>
<protein>
    <recommendedName>
        <fullName evidence="2">histidine kinase</fullName>
        <ecNumber evidence="2">2.7.13.3</ecNumber>
    </recommendedName>
</protein>
<dbReference type="PANTHER" id="PTHR43304">
    <property type="entry name" value="PHYTOCHROME-LIKE PROTEIN CPH1"/>
    <property type="match status" value="1"/>
</dbReference>
<dbReference type="InterPro" id="IPR000014">
    <property type="entry name" value="PAS"/>
</dbReference>
<feature type="domain" description="PAC" evidence="8">
    <location>
        <begin position="617"/>
        <end position="669"/>
    </location>
</feature>
<dbReference type="PROSITE" id="PS50109">
    <property type="entry name" value="HIS_KIN"/>
    <property type="match status" value="1"/>
</dbReference>
<feature type="domain" description="PAC" evidence="8">
    <location>
        <begin position="491"/>
        <end position="543"/>
    </location>
</feature>
<feature type="domain" description="PAS" evidence="7">
    <location>
        <begin position="418"/>
        <end position="489"/>
    </location>
</feature>
<dbReference type="InterPro" id="IPR003661">
    <property type="entry name" value="HisK_dim/P_dom"/>
</dbReference>
<dbReference type="EMBL" id="CP136511">
    <property type="protein sequence ID" value="WOD13592.1"/>
    <property type="molecule type" value="Genomic_DNA"/>
</dbReference>
<dbReference type="RefSeq" id="WP_317015175.1">
    <property type="nucleotide sequence ID" value="NZ_CP136511.1"/>
</dbReference>
<evidence type="ECO:0000256" key="1">
    <source>
        <dbReference type="ARBA" id="ARBA00000085"/>
    </source>
</evidence>
<dbReference type="PRINTS" id="PR00344">
    <property type="entry name" value="BCTRLSENSOR"/>
</dbReference>
<dbReference type="EC" id="2.7.13.3" evidence="2"/>
<gene>
    <name evidence="9" type="ORF">RW095_06255</name>
</gene>
<dbReference type="NCBIfam" id="TIGR00229">
    <property type="entry name" value="sensory_box"/>
    <property type="match status" value="5"/>
</dbReference>
<dbReference type="CDD" id="cd00130">
    <property type="entry name" value="PAS"/>
    <property type="match status" value="5"/>
</dbReference>
<proteinExistence type="predicted"/>
<evidence type="ECO:0000256" key="4">
    <source>
        <dbReference type="ARBA" id="ARBA00022679"/>
    </source>
</evidence>
<evidence type="ECO:0000259" key="8">
    <source>
        <dbReference type="PROSITE" id="PS50113"/>
    </source>
</evidence>
<keyword evidence="10" id="KW-1185">Reference proteome</keyword>
<dbReference type="InterPro" id="IPR035965">
    <property type="entry name" value="PAS-like_dom_sf"/>
</dbReference>
<evidence type="ECO:0000313" key="10">
    <source>
        <dbReference type="Proteomes" id="UP001302652"/>
    </source>
</evidence>
<dbReference type="SMART" id="SM00086">
    <property type="entry name" value="PAC"/>
    <property type="match status" value="5"/>
</dbReference>
<dbReference type="InterPro" id="IPR052162">
    <property type="entry name" value="Sensor_kinase/Photoreceptor"/>
</dbReference>
<keyword evidence="3" id="KW-0597">Phosphoprotein</keyword>
<sequence>MKDAPFDLPIENLAGQLWSRTIDGQLEYVNDRKIAELRLRNEGQNYRRMVDRVPACVCVGDPAGKLVYVNKVVLAALGRPSQEVVGDLWMNYIHPTEVEAVRTEWAQCIEASRPVDVVVRMQQYDGVYRWQHLVAEPFYDEGVVVNWYLVGIEVDDTVKAQEALKKSEKEARELLDRLPGRFATRTTADFDFVNRHILEETGTTLKELQKLGFLHFIHPDDKERIRQGYLRSVELKTAYEDTYRWKHADGEYRWHHSRSVPYFNEDGSVYKWYVMSLDIDDLYKTKEVIREREAQLNWLTDAVPGFLWSTDAAGSIEYVNKRAEAYTSRSLHELTSNGWFDLVHPDDYATVTETWDRSMKSGATYDTVHRLRAADGSYRWFQCRANAMRNARGDITNWYGLLTDIHERKIVEERLRRKELHLRRLIDAMPAMIWRATPGGDTDRWNRRMLSFIGKTWEEIGEEPLFSLVPPDERERVQRHWQQCVLEGSSYQDTYQITGADGKLHWYLVRGEPFRDETGEILHWYGVCTDIDDLKETEVALQQREHQLREITETIPGMIWCTDAGGQPTYLNRRLAEYAGVDISETRDLGYRKTIHPDDWEGIFQRWKHSVRTGEPYTGVRRMRSKDGQYRWYQVRAEAMRDADGNIVQWYGLNIDIDEQKRTEDTLREVQTQLARATRIATVAEISASIAHELNQPLTSVIANAHACRRWLAANPPNLDEARSSVEAILRDGRAADETMHSIRTLFKRESFKKSQCSIPDMVRYAVRLLKEDPSMRDAAITLKFPDNLPDVNVDRIQIQQVLINLMSNAIEATENTGRTPKVGITGAVLDELFVAVEISDNGEGIAELDTLFEPFVTSKAKGMGIGLAVSRSIIEAHDGTVTARNNLDQGATFSLTLPIFALAGDPQTVAHPA</sequence>
<feature type="domain" description="PAS" evidence="7">
    <location>
        <begin position="292"/>
        <end position="362"/>
    </location>
</feature>
<dbReference type="SMART" id="SM00388">
    <property type="entry name" value="HisKA"/>
    <property type="match status" value="1"/>
</dbReference>
<keyword evidence="5" id="KW-0418">Kinase</keyword>
<dbReference type="SUPFAM" id="SSF55874">
    <property type="entry name" value="ATPase domain of HSP90 chaperone/DNA topoisomerase II/histidine kinase"/>
    <property type="match status" value="1"/>
</dbReference>
<comment type="catalytic activity">
    <reaction evidence="1">
        <text>ATP + protein L-histidine = ADP + protein N-phospho-L-histidine.</text>
        <dbReference type="EC" id="2.7.13.3"/>
    </reaction>
</comment>
<feature type="domain" description="Histidine kinase" evidence="6">
    <location>
        <begin position="689"/>
        <end position="902"/>
    </location>
</feature>
<dbReference type="SMART" id="SM00091">
    <property type="entry name" value="PAS"/>
    <property type="match status" value="5"/>
</dbReference>
<dbReference type="InterPro" id="IPR013655">
    <property type="entry name" value="PAS_fold_3"/>
</dbReference>
<feature type="domain" description="PAS" evidence="7">
    <location>
        <begin position="42"/>
        <end position="112"/>
    </location>
</feature>
<evidence type="ECO:0000259" key="6">
    <source>
        <dbReference type="PROSITE" id="PS50109"/>
    </source>
</evidence>
<dbReference type="Gene3D" id="1.10.287.130">
    <property type="match status" value="1"/>
</dbReference>
<reference evidence="9 10" key="1">
    <citation type="submission" date="2023-10" db="EMBL/GenBank/DDBJ databases">
        <title>Surface-active antibiotics is a multifunctional adaptation for post-fire microbes.</title>
        <authorList>
            <person name="Liu M.D."/>
            <person name="Du Y."/>
            <person name="Koupaei S.K."/>
            <person name="Kim N.R."/>
            <person name="Zhang W."/>
            <person name="Traxler M.F."/>
        </authorList>
    </citation>
    <scope>NUCLEOTIDE SEQUENCE [LARGE SCALE GENOMIC DNA]</scope>
    <source>
        <strain evidence="9 10">F3</strain>
    </source>
</reference>
<feature type="domain" description="PAS" evidence="7">
    <location>
        <begin position="167"/>
        <end position="236"/>
    </location>
</feature>
<feature type="domain" description="PAC" evidence="8">
    <location>
        <begin position="365"/>
        <end position="417"/>
    </location>
</feature>